<name>A0AA39MKI8_9AGAR</name>
<evidence type="ECO:0000313" key="2">
    <source>
        <dbReference type="Proteomes" id="UP001175226"/>
    </source>
</evidence>
<dbReference type="EMBL" id="JAUEPT010000051">
    <property type="protein sequence ID" value="KAK0437074.1"/>
    <property type="molecule type" value="Genomic_DNA"/>
</dbReference>
<gene>
    <name evidence="1" type="ORF">EV421DRAFT_1739269</name>
</gene>
<keyword evidence="2" id="KW-1185">Reference proteome</keyword>
<dbReference type="SUPFAM" id="SSF52047">
    <property type="entry name" value="RNI-like"/>
    <property type="match status" value="1"/>
</dbReference>
<accession>A0AA39MKI8</accession>
<dbReference type="AlphaFoldDB" id="A0AA39MKI8"/>
<organism evidence="1 2">
    <name type="scientific">Armillaria borealis</name>
    <dbReference type="NCBI Taxonomy" id="47425"/>
    <lineage>
        <taxon>Eukaryota</taxon>
        <taxon>Fungi</taxon>
        <taxon>Dikarya</taxon>
        <taxon>Basidiomycota</taxon>
        <taxon>Agaricomycotina</taxon>
        <taxon>Agaricomycetes</taxon>
        <taxon>Agaricomycetidae</taxon>
        <taxon>Agaricales</taxon>
        <taxon>Marasmiineae</taxon>
        <taxon>Physalacriaceae</taxon>
        <taxon>Armillaria</taxon>
    </lineage>
</organism>
<dbReference type="Proteomes" id="UP001175226">
    <property type="component" value="Unassembled WGS sequence"/>
</dbReference>
<protein>
    <submittedName>
        <fullName evidence="1">Uncharacterized protein</fullName>
    </submittedName>
</protein>
<sequence length="282" mass="31090">MVQQLDEDVLGLIFNAACRGDTGMVAILGSICRQFRRLVVRITDETVIINDYVLDDPGPATTPEMALKVFGDGGDERKRQRAHSLKWKAYNVRLDVFTQVLGTLERVTVLTFIGAKLDERADVILRLPKIHELFFDHCTLGFPGLASLMQALPNLEALRTLGPGKVISQTTPFFPDTEPPLTLPTSLEYLDVDCTHMSGHWGFDDGECILYWLNNAKNLVGGSRLVAQKSPDPGELKIPSLSLAGIRTPQAMLELLPQSGSSRAVGVDGISMKRIRRSVLHL</sequence>
<comment type="caution">
    <text evidence="1">The sequence shown here is derived from an EMBL/GenBank/DDBJ whole genome shotgun (WGS) entry which is preliminary data.</text>
</comment>
<evidence type="ECO:0000313" key="1">
    <source>
        <dbReference type="EMBL" id="KAK0437074.1"/>
    </source>
</evidence>
<proteinExistence type="predicted"/>
<reference evidence="1" key="1">
    <citation type="submission" date="2023-06" db="EMBL/GenBank/DDBJ databases">
        <authorList>
            <consortium name="Lawrence Berkeley National Laboratory"/>
            <person name="Ahrendt S."/>
            <person name="Sahu N."/>
            <person name="Indic B."/>
            <person name="Wong-Bajracharya J."/>
            <person name="Merenyi Z."/>
            <person name="Ke H.-M."/>
            <person name="Monk M."/>
            <person name="Kocsube S."/>
            <person name="Drula E."/>
            <person name="Lipzen A."/>
            <person name="Balint B."/>
            <person name="Henrissat B."/>
            <person name="Andreopoulos B."/>
            <person name="Martin F.M."/>
            <person name="Harder C.B."/>
            <person name="Rigling D."/>
            <person name="Ford K.L."/>
            <person name="Foster G.D."/>
            <person name="Pangilinan J."/>
            <person name="Papanicolaou A."/>
            <person name="Barry K."/>
            <person name="LaButti K."/>
            <person name="Viragh M."/>
            <person name="Koriabine M."/>
            <person name="Yan M."/>
            <person name="Riley R."/>
            <person name="Champramary S."/>
            <person name="Plett K.L."/>
            <person name="Tsai I.J."/>
            <person name="Slot J."/>
            <person name="Sipos G."/>
            <person name="Plett J."/>
            <person name="Nagy L.G."/>
            <person name="Grigoriev I.V."/>
        </authorList>
    </citation>
    <scope>NUCLEOTIDE SEQUENCE</scope>
    <source>
        <strain evidence="1">FPL87.14</strain>
    </source>
</reference>